<organism evidence="2 3">
    <name type="scientific">Sphingomonas ginsenosidimutans</name>
    <dbReference type="NCBI Taxonomy" id="862134"/>
    <lineage>
        <taxon>Bacteria</taxon>
        <taxon>Pseudomonadati</taxon>
        <taxon>Pseudomonadota</taxon>
        <taxon>Alphaproteobacteria</taxon>
        <taxon>Sphingomonadales</taxon>
        <taxon>Sphingomonadaceae</taxon>
        <taxon>Sphingomonas</taxon>
    </lineage>
</organism>
<evidence type="ECO:0000313" key="3">
    <source>
        <dbReference type="Proteomes" id="UP000218784"/>
    </source>
</evidence>
<dbReference type="AlphaFoldDB" id="A0A2A4I362"/>
<feature type="region of interest" description="Disordered" evidence="1">
    <location>
        <begin position="1"/>
        <end position="26"/>
    </location>
</feature>
<dbReference type="Proteomes" id="UP000218784">
    <property type="component" value="Unassembled WGS sequence"/>
</dbReference>
<name>A0A2A4I362_9SPHN</name>
<keyword evidence="3" id="KW-1185">Reference proteome</keyword>
<protein>
    <submittedName>
        <fullName evidence="2">Uncharacterized protein</fullName>
    </submittedName>
</protein>
<dbReference type="RefSeq" id="WP_096610345.1">
    <property type="nucleotide sequence ID" value="NZ_NWVD01000001.1"/>
</dbReference>
<dbReference type="EMBL" id="NWVD01000001">
    <property type="protein sequence ID" value="PCG10629.1"/>
    <property type="molecule type" value="Genomic_DNA"/>
</dbReference>
<evidence type="ECO:0000256" key="1">
    <source>
        <dbReference type="SAM" id="MobiDB-lite"/>
    </source>
</evidence>
<sequence>MSTADAKVSNGKTGLTDSLRQHFSGDAPLTQKASGFVKERPWASLALAGVAAAAVLNTLRGARG</sequence>
<evidence type="ECO:0000313" key="2">
    <source>
        <dbReference type="EMBL" id="PCG10629.1"/>
    </source>
</evidence>
<reference evidence="2 3" key="1">
    <citation type="submission" date="2017-09" db="EMBL/GenBank/DDBJ databases">
        <title>Sphingomonas ginsenosidimutans KACC 14949, whole genome shotgun sequence.</title>
        <authorList>
            <person name="Feng G."/>
            <person name="Zhu H."/>
        </authorList>
    </citation>
    <scope>NUCLEOTIDE SEQUENCE [LARGE SCALE GENOMIC DNA]</scope>
    <source>
        <strain evidence="2 3">KACC 14949</strain>
    </source>
</reference>
<gene>
    <name evidence="2" type="ORF">COA17_04335</name>
</gene>
<comment type="caution">
    <text evidence="2">The sequence shown here is derived from an EMBL/GenBank/DDBJ whole genome shotgun (WGS) entry which is preliminary data.</text>
</comment>
<accession>A0A2A4I362</accession>
<proteinExistence type="predicted"/>